<protein>
    <submittedName>
        <fullName evidence="3">Chemotaxis protein CheX</fullName>
    </submittedName>
</protein>
<dbReference type="GO" id="GO:0006935">
    <property type="term" value="P:chemotaxis"/>
    <property type="evidence" value="ECO:0007669"/>
    <property type="project" value="UniProtKB-KW"/>
</dbReference>
<dbReference type="EMBL" id="CP073708">
    <property type="protein sequence ID" value="QUO40468.1"/>
    <property type="molecule type" value="Genomic_DNA"/>
</dbReference>
<dbReference type="Proteomes" id="UP000677234">
    <property type="component" value="Chromosome"/>
</dbReference>
<dbReference type="CDD" id="cd17906">
    <property type="entry name" value="CheX"/>
    <property type="match status" value="1"/>
</dbReference>
<evidence type="ECO:0000259" key="2">
    <source>
        <dbReference type="Pfam" id="PF13690"/>
    </source>
</evidence>
<dbReference type="AlphaFoldDB" id="A0A7T5EIR8"/>
<keyword evidence="1" id="KW-0145">Chemotaxis</keyword>
<keyword evidence="6" id="KW-1185">Reference proteome</keyword>
<proteinExistence type="predicted"/>
<dbReference type="SUPFAM" id="SSF103039">
    <property type="entry name" value="CheC-like"/>
    <property type="match status" value="1"/>
</dbReference>
<dbReference type="Proteomes" id="UP000595847">
    <property type="component" value="Chromosome"/>
</dbReference>
<evidence type="ECO:0000256" key="1">
    <source>
        <dbReference type="ARBA" id="ARBA00022500"/>
    </source>
</evidence>
<dbReference type="EMBL" id="CP066308">
    <property type="protein sequence ID" value="QQE73387.1"/>
    <property type="molecule type" value="Genomic_DNA"/>
</dbReference>
<dbReference type="RefSeq" id="WP_198827013.1">
    <property type="nucleotide sequence ID" value="NZ_CP066308.1"/>
</dbReference>
<sequence length="152" mass="16930">MKVQYLNPFLDSASLVIAQLCNVTIQRGEMETTEWYYRDDHTWIRVGMTGQLEGDVFFGLQNDLALRLVSAMMGGFPVNELDEMGKSAISELGNMISGNASTILYNQGIVIDITPPQFIHTPEGIWVSRPAYTVPLDLSDMGRMEIQVVVGK</sequence>
<dbReference type="PANTHER" id="PTHR39452:SF1">
    <property type="entry name" value="CHEY-P PHOSPHATASE CHEX"/>
    <property type="match status" value="1"/>
</dbReference>
<dbReference type="InterPro" id="IPR038756">
    <property type="entry name" value="CheX-like"/>
</dbReference>
<evidence type="ECO:0000313" key="4">
    <source>
        <dbReference type="EMBL" id="QUO40468.1"/>
    </source>
</evidence>
<dbReference type="InterPro" id="IPR028976">
    <property type="entry name" value="CheC-like_sf"/>
</dbReference>
<reference evidence="4" key="2">
    <citation type="submission" date="2021-04" db="EMBL/GenBank/DDBJ databases">
        <title>Brevibacillus composti FJAT-54423, complete genome.</title>
        <authorList>
            <person name="Tang R."/>
        </authorList>
    </citation>
    <scope>NUCLEOTIDE SEQUENCE</scope>
    <source>
        <strain evidence="4">FJAT-54424</strain>
    </source>
</reference>
<accession>A0A7T5EIR8</accession>
<feature type="domain" description="Chemotaxis phosphatase CheX-like" evidence="2">
    <location>
        <begin position="45"/>
        <end position="123"/>
    </location>
</feature>
<evidence type="ECO:0000313" key="3">
    <source>
        <dbReference type="EMBL" id="QQE73387.1"/>
    </source>
</evidence>
<dbReference type="PANTHER" id="PTHR39452">
    <property type="entry name" value="CHEY-P PHOSPHATASE CHEX"/>
    <property type="match status" value="1"/>
</dbReference>
<organism evidence="3 5">
    <name type="scientific">Brevibacillus composti</name>
    <dbReference type="NCBI Taxonomy" id="2796470"/>
    <lineage>
        <taxon>Bacteria</taxon>
        <taxon>Bacillati</taxon>
        <taxon>Bacillota</taxon>
        <taxon>Bacilli</taxon>
        <taxon>Bacillales</taxon>
        <taxon>Paenibacillaceae</taxon>
        <taxon>Brevibacillus</taxon>
    </lineage>
</organism>
<dbReference type="InterPro" id="IPR028051">
    <property type="entry name" value="CheX-like_dom"/>
</dbReference>
<name>A0A7T5EIR8_9BACL</name>
<evidence type="ECO:0000313" key="5">
    <source>
        <dbReference type="Proteomes" id="UP000595847"/>
    </source>
</evidence>
<gene>
    <name evidence="3" type="ORF">JD108_15980</name>
    <name evidence="4" type="ORF">KDJ56_15925</name>
</gene>
<evidence type="ECO:0000313" key="6">
    <source>
        <dbReference type="Proteomes" id="UP000677234"/>
    </source>
</evidence>
<dbReference type="Pfam" id="PF13690">
    <property type="entry name" value="CheX"/>
    <property type="match status" value="1"/>
</dbReference>
<dbReference type="Gene3D" id="3.40.1550.10">
    <property type="entry name" value="CheC-like"/>
    <property type="match status" value="1"/>
</dbReference>
<dbReference type="KEGG" id="bcop:JD108_15980"/>
<reference evidence="3 5" key="1">
    <citation type="submission" date="2020-12" db="EMBL/GenBank/DDBJ databases">
        <title>strain FJAT-54423T represents a novel species of the genus Brevibacillus.</title>
        <authorList>
            <person name="Tang R."/>
        </authorList>
    </citation>
    <scope>NUCLEOTIDE SEQUENCE [LARGE SCALE GENOMIC DNA]</scope>
    <source>
        <strain evidence="3 5">FJAT-54423</strain>
    </source>
</reference>